<evidence type="ECO:0000313" key="3">
    <source>
        <dbReference type="EMBL" id="MBO0357274.1"/>
    </source>
</evidence>
<feature type="transmembrane region" description="Helical" evidence="2">
    <location>
        <begin position="54"/>
        <end position="72"/>
    </location>
</feature>
<organism evidence="3 4">
    <name type="scientific">Hymenobacter telluris</name>
    <dbReference type="NCBI Taxonomy" id="2816474"/>
    <lineage>
        <taxon>Bacteria</taxon>
        <taxon>Pseudomonadati</taxon>
        <taxon>Bacteroidota</taxon>
        <taxon>Cytophagia</taxon>
        <taxon>Cytophagales</taxon>
        <taxon>Hymenobacteraceae</taxon>
        <taxon>Hymenobacter</taxon>
    </lineage>
</organism>
<evidence type="ECO:0000313" key="4">
    <source>
        <dbReference type="Proteomes" id="UP000664144"/>
    </source>
</evidence>
<evidence type="ECO:0000256" key="1">
    <source>
        <dbReference type="SAM" id="MobiDB-lite"/>
    </source>
</evidence>
<dbReference type="Proteomes" id="UP000664144">
    <property type="component" value="Unassembled WGS sequence"/>
</dbReference>
<dbReference type="RefSeq" id="WP_206981890.1">
    <property type="nucleotide sequence ID" value="NZ_JAFLQZ010000002.1"/>
</dbReference>
<keyword evidence="4" id="KW-1185">Reference proteome</keyword>
<name>A0A939EUA4_9BACT</name>
<gene>
    <name evidence="3" type="ORF">J0X19_04905</name>
</gene>
<dbReference type="EMBL" id="JAFLQZ010000002">
    <property type="protein sequence ID" value="MBO0357274.1"/>
    <property type="molecule type" value="Genomic_DNA"/>
</dbReference>
<feature type="region of interest" description="Disordered" evidence="1">
    <location>
        <begin position="92"/>
        <end position="124"/>
    </location>
</feature>
<evidence type="ECO:0008006" key="5">
    <source>
        <dbReference type="Google" id="ProtNLM"/>
    </source>
</evidence>
<feature type="compositionally biased region" description="Polar residues" evidence="1">
    <location>
        <begin position="92"/>
        <end position="108"/>
    </location>
</feature>
<comment type="caution">
    <text evidence="3">The sequence shown here is derived from an EMBL/GenBank/DDBJ whole genome shotgun (WGS) entry which is preliminary data.</text>
</comment>
<dbReference type="AlphaFoldDB" id="A0A939EUA4"/>
<keyword evidence="2" id="KW-0812">Transmembrane</keyword>
<sequence>MPTPDMSDEELDELVRRSAEAYPEEIPLGNWLRMEDKLRKAATERLVRQRIWRFFGLEVAIVALLVLLWQGYRAVNPTTEVAPRITNSALADATSQANSAPATFNQPQPRAAAPGKAPLATASSAPGVAASTSVAALTRPAQPTGSTTTLPLVAEPKAAFPGHRAAILALKRRPIITAATKRRYAPVGNRAELQPTGLTVENPTSASVLAATPLTQAPPPTTEWALLESQPLDLAQHFKRPLVLPLLRQDSLTLVTSAPTTTDSIVNQQDTPAVPFYRVVVGVIGAPAWSAVRTLNTAQLGGNLGLTLEYRLTPRLRVRSGLVRSVKRYAAASSDYTPQPAWNWRPGTYEVYANCRITEIPLDLRYDVVRQPTYTVFASTGFTSLLMRHERYAYDYQVNGQNRTAAAQVVNGSNYAFGLFTASAGLERPFGSRWSGQVEPFLQLPLGSVGAGKVRLSSAGVSFSIKYGLLR</sequence>
<proteinExistence type="predicted"/>
<keyword evidence="2" id="KW-1133">Transmembrane helix</keyword>
<feature type="compositionally biased region" description="Low complexity" evidence="1">
    <location>
        <begin position="109"/>
        <end position="122"/>
    </location>
</feature>
<reference evidence="3" key="1">
    <citation type="submission" date="2021-03" db="EMBL/GenBank/DDBJ databases">
        <authorList>
            <person name="Kim M.K."/>
        </authorList>
    </citation>
    <scope>NUCLEOTIDE SEQUENCE</scope>
    <source>
        <strain evidence="3">BT186</strain>
    </source>
</reference>
<keyword evidence="2" id="KW-0472">Membrane</keyword>
<accession>A0A939EUA4</accession>
<evidence type="ECO:0000256" key="2">
    <source>
        <dbReference type="SAM" id="Phobius"/>
    </source>
</evidence>
<protein>
    <recommendedName>
        <fullName evidence="5">Outer membrane protein beta-barrel domain-containing protein</fullName>
    </recommendedName>
</protein>